<dbReference type="Proteomes" id="UP000192247">
    <property type="component" value="Unassembled WGS sequence"/>
</dbReference>
<sequence>MRYHFIPGLYSTKDEVPCYPEFDGSKICYAENKDNWYRYYAPKTDYSYSTGLRDTNVSEYSVPGCEPVMLYLFSRHSARFPDLGDLLKMSQMLHKVREWILEAAEQGKTKLCDKDIEELRNWKQGYSFSDAALSMDQGNIDTHMIAERFKKMFPTLLPPVYSSKTYKFGYSNRDRTNQSLQSFAEILFNETEYAKIEYPKADVKVVSFHKYCERRLWPHNTKIKREWFEEPEAFRVGPVAQRLVRNLKARLGIQDKPIGYKKPDESHYKAVLYFVHSRDYKKLLGSFDLFSGDDPFTADAYCSEKTKNRMWRDATFSPYSAQLGFVLFKCQGTYKVLTLVNEKPVELPRCSYLNGDFLCDLREFVSRYHVKNCNLDKICVPSALNEKWPDSHWEDV</sequence>
<reference evidence="4 5" key="1">
    <citation type="journal article" date="2017" name="Gigascience">
        <title>Draft genome of the honey bee ectoparasitic mite, Tropilaelaps mercedesae, is shaped by the parasitic life history.</title>
        <authorList>
            <person name="Dong X."/>
            <person name="Armstrong S.D."/>
            <person name="Xia D."/>
            <person name="Makepeace B.L."/>
            <person name="Darby A.C."/>
            <person name="Kadowaki T."/>
        </authorList>
    </citation>
    <scope>NUCLEOTIDE SEQUENCE [LARGE SCALE GENOMIC DNA]</scope>
    <source>
        <strain evidence="4">Wuxi-XJTLU</strain>
    </source>
</reference>
<evidence type="ECO:0000256" key="2">
    <source>
        <dbReference type="ARBA" id="ARBA00022729"/>
    </source>
</evidence>
<organism evidence="4 5">
    <name type="scientific">Tropilaelaps mercedesae</name>
    <dbReference type="NCBI Taxonomy" id="418985"/>
    <lineage>
        <taxon>Eukaryota</taxon>
        <taxon>Metazoa</taxon>
        <taxon>Ecdysozoa</taxon>
        <taxon>Arthropoda</taxon>
        <taxon>Chelicerata</taxon>
        <taxon>Arachnida</taxon>
        <taxon>Acari</taxon>
        <taxon>Parasitiformes</taxon>
        <taxon>Mesostigmata</taxon>
        <taxon>Gamasina</taxon>
        <taxon>Dermanyssoidea</taxon>
        <taxon>Laelapidae</taxon>
        <taxon>Tropilaelaps</taxon>
    </lineage>
</organism>
<dbReference type="PANTHER" id="PTHR20963">
    <property type="entry name" value="MULTIPLE INOSITOL POLYPHOSPHATE PHOSPHATASE-RELATED"/>
    <property type="match status" value="1"/>
</dbReference>
<dbReference type="GO" id="GO:0052745">
    <property type="term" value="F:inositol phosphate phosphatase activity"/>
    <property type="evidence" value="ECO:0007669"/>
    <property type="project" value="TreeGrafter"/>
</dbReference>
<evidence type="ECO:0000256" key="3">
    <source>
        <dbReference type="ARBA" id="ARBA00023136"/>
    </source>
</evidence>
<dbReference type="GO" id="GO:0003993">
    <property type="term" value="F:acid phosphatase activity"/>
    <property type="evidence" value="ECO:0007669"/>
    <property type="project" value="TreeGrafter"/>
</dbReference>
<keyword evidence="5" id="KW-1185">Reference proteome</keyword>
<dbReference type="STRING" id="418985.A0A1V9X1X4"/>
<dbReference type="AlphaFoldDB" id="A0A1V9X1X4"/>
<comment type="caution">
    <text evidence="4">The sequence shown here is derived from an EMBL/GenBank/DDBJ whole genome shotgun (WGS) entry which is preliminary data.</text>
</comment>
<dbReference type="InterPro" id="IPR029033">
    <property type="entry name" value="His_PPase_superfam"/>
</dbReference>
<keyword evidence="2" id="KW-0732">Signal</keyword>
<accession>A0A1V9X1X4</accession>
<evidence type="ECO:0000313" key="4">
    <source>
        <dbReference type="EMBL" id="OQR67650.1"/>
    </source>
</evidence>
<gene>
    <name evidence="4" type="ORF">BIW11_02163</name>
</gene>
<name>A0A1V9X1X4_9ACAR</name>
<dbReference type="GO" id="GO:0016020">
    <property type="term" value="C:membrane"/>
    <property type="evidence" value="ECO:0007669"/>
    <property type="project" value="UniProtKB-SubCell"/>
</dbReference>
<proteinExistence type="predicted"/>
<evidence type="ECO:0000256" key="1">
    <source>
        <dbReference type="ARBA" id="ARBA00004370"/>
    </source>
</evidence>
<dbReference type="OrthoDB" id="6509975at2759"/>
<evidence type="ECO:0000313" key="5">
    <source>
        <dbReference type="Proteomes" id="UP000192247"/>
    </source>
</evidence>
<dbReference type="EMBL" id="MNPL01027874">
    <property type="protein sequence ID" value="OQR67650.1"/>
    <property type="molecule type" value="Genomic_DNA"/>
</dbReference>
<comment type="subcellular location">
    <subcellularLocation>
        <location evidence="1">Membrane</location>
    </subcellularLocation>
</comment>
<protein>
    <submittedName>
        <fullName evidence="4">Multiple inositol polyphosphate phosphatase 1-like</fullName>
    </submittedName>
</protein>
<dbReference type="PANTHER" id="PTHR20963:SF8">
    <property type="entry name" value="MULTIPLE INOSITOL POLYPHOSPHATE PHOSPHATASE 1"/>
    <property type="match status" value="1"/>
</dbReference>
<dbReference type="InParanoid" id="A0A1V9X1X4"/>
<dbReference type="SUPFAM" id="SSF53254">
    <property type="entry name" value="Phosphoglycerate mutase-like"/>
    <property type="match status" value="1"/>
</dbReference>
<dbReference type="Gene3D" id="3.40.50.1240">
    <property type="entry name" value="Phosphoglycerate mutase-like"/>
    <property type="match status" value="2"/>
</dbReference>
<keyword evidence="3" id="KW-0472">Membrane</keyword>